<dbReference type="SUPFAM" id="SSF161111">
    <property type="entry name" value="Cation efflux protein transmembrane domain-like"/>
    <property type="match status" value="1"/>
</dbReference>
<dbReference type="Pfam" id="PF16916">
    <property type="entry name" value="ZT_dimer"/>
    <property type="match status" value="1"/>
</dbReference>
<dbReference type="FunFam" id="1.20.1510.10:FF:000006">
    <property type="entry name" value="Divalent cation efflux transporter"/>
    <property type="match status" value="1"/>
</dbReference>
<keyword evidence="5 7" id="KW-1133">Transmembrane helix</keyword>
<organism evidence="10 11">
    <name type="scientific">Amedibacterium intestinale</name>
    <dbReference type="NCBI Taxonomy" id="2583452"/>
    <lineage>
        <taxon>Bacteria</taxon>
        <taxon>Bacillati</taxon>
        <taxon>Bacillota</taxon>
        <taxon>Erysipelotrichia</taxon>
        <taxon>Erysipelotrichales</taxon>
        <taxon>Erysipelotrichaceae</taxon>
        <taxon>Amedibacterium</taxon>
    </lineage>
</organism>
<protein>
    <submittedName>
        <fullName evidence="10">Cation diffusion facilitator transporter</fullName>
    </submittedName>
</protein>
<keyword evidence="3" id="KW-0813">Transport</keyword>
<dbReference type="InterPro" id="IPR002524">
    <property type="entry name" value="Cation_efflux"/>
</dbReference>
<dbReference type="NCBIfam" id="TIGR01297">
    <property type="entry name" value="CDF"/>
    <property type="match status" value="1"/>
</dbReference>
<evidence type="ECO:0000256" key="6">
    <source>
        <dbReference type="ARBA" id="ARBA00023136"/>
    </source>
</evidence>
<dbReference type="GO" id="GO:0016020">
    <property type="term" value="C:membrane"/>
    <property type="evidence" value="ECO:0007669"/>
    <property type="project" value="UniProtKB-SubCell"/>
</dbReference>
<sequence>MISFLAKTFIKDYQNTDDENVRHAYGNLTSLVGIVNNIVLFIFKFMAGTLAGSVSITADAVNNLSDAGSSIISLISFRLSSRPADEEHPFGHARYECIASMLVACLILLLGFELIKTSAGKILHPEEVLFSWVSVIVLIVSIGVKLWMYMYNHHYGKVLSSSIMEATATDSISDVMATGAVLLSTILSPILHFNLDGYMGVIVACLIIYAGGGIIKSALDELLGKAPSKELVQSLKDKIYEYDGVLGIHDLIIHDYGVNRLFASVHVEVDYKVDVMKSHDMVDNIERDVKKSMGIELVIHMDPIKRDDPVTNELKEFMKKTLKAIHKDLTLHDFRVVSGDTHMNVIFDVVVPYHLKLENNEILQELKKQVDQKYDACYLVVTFDKDYAG</sequence>
<accession>A0A6N4TMU9</accession>
<evidence type="ECO:0000256" key="5">
    <source>
        <dbReference type="ARBA" id="ARBA00022989"/>
    </source>
</evidence>
<dbReference type="PANTHER" id="PTHR43840:SF15">
    <property type="entry name" value="MITOCHONDRIAL METAL TRANSPORTER 1-RELATED"/>
    <property type="match status" value="1"/>
</dbReference>
<evidence type="ECO:0000256" key="2">
    <source>
        <dbReference type="ARBA" id="ARBA00008114"/>
    </source>
</evidence>
<evidence type="ECO:0000313" key="10">
    <source>
        <dbReference type="EMBL" id="BBK24057.1"/>
    </source>
</evidence>
<dbReference type="AlphaFoldDB" id="A0A6N4TMU9"/>
<gene>
    <name evidence="10" type="ORF">Aargi30884_29600</name>
</gene>
<dbReference type="InterPro" id="IPR036837">
    <property type="entry name" value="Cation_efflux_CTD_sf"/>
</dbReference>
<comment type="similarity">
    <text evidence="2">Belongs to the cation diffusion facilitator (CDF) transporter (TC 2.A.4) family.</text>
</comment>
<feature type="domain" description="Cation efflux protein transmembrane" evidence="8">
    <location>
        <begin position="31"/>
        <end position="223"/>
    </location>
</feature>
<feature type="transmembrane region" description="Helical" evidence="7">
    <location>
        <begin position="24"/>
        <end position="43"/>
    </location>
</feature>
<feature type="domain" description="Cation efflux protein cytoplasmic" evidence="9">
    <location>
        <begin position="227"/>
        <end position="303"/>
    </location>
</feature>
<feature type="transmembrane region" description="Helical" evidence="7">
    <location>
        <begin position="129"/>
        <end position="151"/>
    </location>
</feature>
<evidence type="ECO:0000256" key="4">
    <source>
        <dbReference type="ARBA" id="ARBA00022692"/>
    </source>
</evidence>
<evidence type="ECO:0000256" key="3">
    <source>
        <dbReference type="ARBA" id="ARBA00022448"/>
    </source>
</evidence>
<name>A0A6N4TMU9_9FIRM</name>
<evidence type="ECO:0000313" key="11">
    <source>
        <dbReference type="Proteomes" id="UP000464754"/>
    </source>
</evidence>
<dbReference type="InterPro" id="IPR050291">
    <property type="entry name" value="CDF_Transporter"/>
</dbReference>
<dbReference type="GO" id="GO:0008324">
    <property type="term" value="F:monoatomic cation transmembrane transporter activity"/>
    <property type="evidence" value="ECO:0007669"/>
    <property type="project" value="InterPro"/>
</dbReference>
<reference evidence="11" key="1">
    <citation type="submission" date="2019-05" db="EMBL/GenBank/DDBJ databases">
        <title>Complete genome sequencing of Absiella argi strain JCM 30884.</title>
        <authorList>
            <person name="Sakamoto M."/>
            <person name="Murakami T."/>
            <person name="Mori H."/>
        </authorList>
    </citation>
    <scope>NUCLEOTIDE SEQUENCE [LARGE SCALE GENOMIC DNA]</scope>
    <source>
        <strain evidence="11">JCM 30884</strain>
    </source>
</reference>
<dbReference type="RefSeq" id="WP_118361287.1">
    <property type="nucleotide sequence ID" value="NZ_AP019695.1"/>
</dbReference>
<dbReference type="InterPro" id="IPR058533">
    <property type="entry name" value="Cation_efflux_TM"/>
</dbReference>
<keyword evidence="11" id="KW-1185">Reference proteome</keyword>
<dbReference type="Pfam" id="PF01545">
    <property type="entry name" value="Cation_efflux"/>
    <property type="match status" value="1"/>
</dbReference>
<dbReference type="InterPro" id="IPR027469">
    <property type="entry name" value="Cation_efflux_TMD_sf"/>
</dbReference>
<proteinExistence type="inferred from homology"/>
<comment type="subcellular location">
    <subcellularLocation>
        <location evidence="1">Membrane</location>
        <topology evidence="1">Multi-pass membrane protein</topology>
    </subcellularLocation>
</comment>
<keyword evidence="6 7" id="KW-0472">Membrane</keyword>
<dbReference type="Gene3D" id="3.30.70.1350">
    <property type="entry name" value="Cation efflux protein, cytoplasmic domain"/>
    <property type="match status" value="1"/>
</dbReference>
<feature type="transmembrane region" description="Helical" evidence="7">
    <location>
        <begin position="97"/>
        <end position="117"/>
    </location>
</feature>
<evidence type="ECO:0000259" key="9">
    <source>
        <dbReference type="Pfam" id="PF16916"/>
    </source>
</evidence>
<keyword evidence="4 7" id="KW-0812">Transmembrane</keyword>
<dbReference type="PANTHER" id="PTHR43840">
    <property type="entry name" value="MITOCHONDRIAL METAL TRANSPORTER 1-RELATED"/>
    <property type="match status" value="1"/>
</dbReference>
<feature type="transmembrane region" description="Helical" evidence="7">
    <location>
        <begin position="197"/>
        <end position="219"/>
    </location>
</feature>
<dbReference type="Gene3D" id="1.20.1510.10">
    <property type="entry name" value="Cation efflux protein transmembrane domain"/>
    <property type="match status" value="1"/>
</dbReference>
<evidence type="ECO:0000256" key="7">
    <source>
        <dbReference type="SAM" id="Phobius"/>
    </source>
</evidence>
<dbReference type="Proteomes" id="UP000464754">
    <property type="component" value="Chromosome"/>
</dbReference>
<dbReference type="EMBL" id="AP019695">
    <property type="protein sequence ID" value="BBK24057.1"/>
    <property type="molecule type" value="Genomic_DNA"/>
</dbReference>
<evidence type="ECO:0000256" key="1">
    <source>
        <dbReference type="ARBA" id="ARBA00004141"/>
    </source>
</evidence>
<dbReference type="KEGG" id="aarg:Aargi30884_29600"/>
<dbReference type="SUPFAM" id="SSF160240">
    <property type="entry name" value="Cation efflux protein cytoplasmic domain-like"/>
    <property type="match status" value="1"/>
</dbReference>
<dbReference type="InterPro" id="IPR027470">
    <property type="entry name" value="Cation_efflux_CTD"/>
</dbReference>
<evidence type="ECO:0000259" key="8">
    <source>
        <dbReference type="Pfam" id="PF01545"/>
    </source>
</evidence>